<dbReference type="OrthoDB" id="5814848at2759"/>
<dbReference type="SMART" id="SM00209">
    <property type="entry name" value="TSP1"/>
    <property type="match status" value="2"/>
</dbReference>
<dbReference type="GO" id="GO:0030036">
    <property type="term" value="P:actin cytoskeleton organization"/>
    <property type="evidence" value="ECO:0007669"/>
    <property type="project" value="TreeGrafter"/>
</dbReference>
<evidence type="ECO:0000256" key="2">
    <source>
        <dbReference type="ARBA" id="ARBA00023157"/>
    </source>
</evidence>
<name>A0A4Y2KCV4_ARAVE</name>
<evidence type="ECO:0000313" key="6">
    <source>
        <dbReference type="Proteomes" id="UP000499080"/>
    </source>
</evidence>
<accession>A0A4Y2KCV4</accession>
<comment type="caution">
    <text evidence="5">The sequence shown here is derived from an EMBL/GenBank/DDBJ whole genome shotgun (WGS) entry which is preliminary data.</text>
</comment>
<dbReference type="Gene3D" id="2.20.100.10">
    <property type="entry name" value="Thrombospondin type-1 (TSP1) repeat"/>
    <property type="match status" value="1"/>
</dbReference>
<proteinExistence type="predicted"/>
<dbReference type="PANTHER" id="PTHR11311:SF30">
    <property type="entry name" value="SPONDIN-LIKE TSP1 DOMAIN-CONTAINING PROTEIN"/>
    <property type="match status" value="1"/>
</dbReference>
<dbReference type="AlphaFoldDB" id="A0A4Y2KCV4"/>
<dbReference type="SUPFAM" id="SSF82895">
    <property type="entry name" value="TSP-1 type 1 repeat"/>
    <property type="match status" value="2"/>
</dbReference>
<dbReference type="PROSITE" id="PS50092">
    <property type="entry name" value="TSP1"/>
    <property type="match status" value="1"/>
</dbReference>
<evidence type="ECO:0000313" key="5">
    <source>
        <dbReference type="EMBL" id="GBM99565.1"/>
    </source>
</evidence>
<reference evidence="5 6" key="1">
    <citation type="journal article" date="2019" name="Sci. Rep.">
        <title>Orb-weaving spider Araneus ventricosus genome elucidates the spidroin gene catalogue.</title>
        <authorList>
            <person name="Kono N."/>
            <person name="Nakamura H."/>
            <person name="Ohtoshi R."/>
            <person name="Moran D.A.P."/>
            <person name="Shinohara A."/>
            <person name="Yoshida Y."/>
            <person name="Fujiwara M."/>
            <person name="Mori M."/>
            <person name="Tomita M."/>
            <person name="Arakawa K."/>
        </authorList>
    </citation>
    <scope>NUCLEOTIDE SEQUENCE [LARGE SCALE GENOMIC DNA]</scope>
</reference>
<feature type="domain" description="Spondin-like TSP1" evidence="4">
    <location>
        <begin position="13"/>
        <end position="67"/>
    </location>
</feature>
<protein>
    <submittedName>
        <fullName evidence="5">Thrombospondin type-1 domain-containing protein 7A</fullName>
    </submittedName>
</protein>
<dbReference type="InterPro" id="IPR051418">
    <property type="entry name" value="Spondin/Thrombospondin_T1"/>
</dbReference>
<organism evidence="5 6">
    <name type="scientific">Araneus ventricosus</name>
    <name type="common">Orbweaver spider</name>
    <name type="synonym">Epeira ventricosa</name>
    <dbReference type="NCBI Taxonomy" id="182803"/>
    <lineage>
        <taxon>Eukaryota</taxon>
        <taxon>Metazoa</taxon>
        <taxon>Ecdysozoa</taxon>
        <taxon>Arthropoda</taxon>
        <taxon>Chelicerata</taxon>
        <taxon>Arachnida</taxon>
        <taxon>Araneae</taxon>
        <taxon>Araneomorphae</taxon>
        <taxon>Entelegynae</taxon>
        <taxon>Araneoidea</taxon>
        <taxon>Araneidae</taxon>
        <taxon>Araneus</taxon>
    </lineage>
</organism>
<dbReference type="PANTHER" id="PTHR11311">
    <property type="entry name" value="SPONDIN"/>
    <property type="match status" value="1"/>
</dbReference>
<sequence>MSKPCYIDCPVDCVLSEWSAWNTSSCSPCGQPGVMTRTRYIIQKPSDAGQPCSPDLEQKKPCPFEACYHWKHSDWSPCDLEYGDCGYGVRRRLVECIRYDGLQVDKMFCLTLNLTFPTDNWLDPSWLVLAQEDSLATRQVQEKFCFLRVKSPIHAPLSSGGQDLVGVIGSSVDSERLVSALNDVGSDERCRLTDQHIAERFFMSRLDNKYWPMN</sequence>
<dbReference type="GO" id="GO:0005886">
    <property type="term" value="C:plasma membrane"/>
    <property type="evidence" value="ECO:0007669"/>
    <property type="project" value="TreeGrafter"/>
</dbReference>
<keyword evidence="2" id="KW-1015">Disulfide bond</keyword>
<keyword evidence="1" id="KW-0732">Signal</keyword>
<dbReference type="Proteomes" id="UP000499080">
    <property type="component" value="Unassembled WGS sequence"/>
</dbReference>
<dbReference type="InterPro" id="IPR044004">
    <property type="entry name" value="TSP1_spondin_dom"/>
</dbReference>
<dbReference type="Pfam" id="PF19030">
    <property type="entry name" value="TSP1_ADAMTS"/>
    <property type="match status" value="1"/>
</dbReference>
<evidence type="ECO:0000259" key="4">
    <source>
        <dbReference type="Pfam" id="PF19028"/>
    </source>
</evidence>
<keyword evidence="6" id="KW-1185">Reference proteome</keyword>
<dbReference type="InterPro" id="IPR000884">
    <property type="entry name" value="TSP1_rpt"/>
</dbReference>
<evidence type="ECO:0000256" key="3">
    <source>
        <dbReference type="ARBA" id="ARBA00023180"/>
    </source>
</evidence>
<dbReference type="InterPro" id="IPR036383">
    <property type="entry name" value="TSP1_rpt_sf"/>
</dbReference>
<gene>
    <name evidence="5" type="primary">Thsd7a</name>
    <name evidence="5" type="ORF">AVEN_144922_1</name>
</gene>
<evidence type="ECO:0000256" key="1">
    <source>
        <dbReference type="ARBA" id="ARBA00022729"/>
    </source>
</evidence>
<dbReference type="EMBL" id="BGPR01004428">
    <property type="protein sequence ID" value="GBM99565.1"/>
    <property type="molecule type" value="Genomic_DNA"/>
</dbReference>
<dbReference type="Pfam" id="PF19028">
    <property type="entry name" value="TSP1_spondin"/>
    <property type="match status" value="1"/>
</dbReference>
<keyword evidence="3" id="KW-0325">Glycoprotein</keyword>